<dbReference type="OMA" id="CDICARP"/>
<feature type="region of interest" description="Disordered" evidence="2">
    <location>
        <begin position="353"/>
        <end position="456"/>
    </location>
</feature>
<dbReference type="RefSeq" id="XP_018386310.1">
    <property type="nucleotide sequence ID" value="XM_018533528.1"/>
</dbReference>
<dbReference type="VEuPathDB" id="FungiDB:CC77DRAFT_89576"/>
<feature type="region of interest" description="Disordered" evidence="2">
    <location>
        <begin position="241"/>
        <end position="275"/>
    </location>
</feature>
<dbReference type="GO" id="GO:0008270">
    <property type="term" value="F:zinc ion binding"/>
    <property type="evidence" value="ECO:0007669"/>
    <property type="project" value="UniProtKB-KW"/>
</dbReference>
<evidence type="ECO:0000256" key="2">
    <source>
        <dbReference type="SAM" id="MobiDB-lite"/>
    </source>
</evidence>
<evidence type="ECO:0000259" key="4">
    <source>
        <dbReference type="PROSITE" id="PS50157"/>
    </source>
</evidence>
<accession>A0A177DQ52</accession>
<dbReference type="InterPro" id="IPR013087">
    <property type="entry name" value="Znf_C2H2_type"/>
</dbReference>
<proteinExistence type="predicted"/>
<keyword evidence="1" id="KW-0863">Zinc-finger</keyword>
<feature type="compositionally biased region" description="Low complexity" evidence="2">
    <location>
        <begin position="391"/>
        <end position="433"/>
    </location>
</feature>
<keyword evidence="1" id="KW-0479">Metal-binding</keyword>
<feature type="compositionally biased region" description="Polar residues" evidence="2">
    <location>
        <begin position="434"/>
        <end position="456"/>
    </location>
</feature>
<keyword evidence="6" id="KW-1185">Reference proteome</keyword>
<name>A0A177DQ52_ALTAL</name>
<dbReference type="AlphaFoldDB" id="A0A177DQ52"/>
<organism evidence="5 6">
    <name type="scientific">Alternaria alternata</name>
    <name type="common">Alternaria rot fungus</name>
    <name type="synonym">Torula alternata</name>
    <dbReference type="NCBI Taxonomy" id="5599"/>
    <lineage>
        <taxon>Eukaryota</taxon>
        <taxon>Fungi</taxon>
        <taxon>Dikarya</taxon>
        <taxon>Ascomycota</taxon>
        <taxon>Pezizomycotina</taxon>
        <taxon>Dothideomycetes</taxon>
        <taxon>Pleosporomycetidae</taxon>
        <taxon>Pleosporales</taxon>
        <taxon>Pleosporineae</taxon>
        <taxon>Pleosporaceae</taxon>
        <taxon>Alternaria</taxon>
        <taxon>Alternaria sect. Alternaria</taxon>
        <taxon>Alternaria alternata complex</taxon>
    </lineage>
</organism>
<sequence>MAPIAFAVRSTILHTAPSRNKRASSATNNPALLIGISVSIICFVIVIGAGWFFIWRRRAVRRLSGGVEEPSELDTTCGRQKHRYEQNAPRITPELDGNVTPVEAGATATLPRYPELLRRPHELASAEKSDFTELGRYSEPEQFVDCNERIEQEHLPIGQIQSSNIPPVHTSVGSNNNPGALSIQQPIQDYVDPFEVELNLNPVYYPSRAGLSDRPGEHPDQTIYLPDSERQRVHSLIPLPLRSGTSDMEMHSTETSTNADELHMREPTPNWNRTSIDVGQRANAWPLRDTKNQLDLEIQRQIDETEGTPEHDKMEVDAISTFSPTPRAAGPSRAFSPPLVSNLAPRRRVAVLDLHPLETDNGKAERDNDQSKGRDSNLNQRRRQKQRTLMPKSSSPQNSKTTSSPQSSKSTPDSAKTKLSFASTATNATHTTSPGSAITTPSMATESPASSWSPQENNLECQTCGQLFSTAGRQKKHYNRIHNLRYVCDICARPFGVRADLERHEHTVHAEFFRSLKRSWCTVPGCPTPNKEWKRKDNFTRHVRSCETRAAAAVSRGRGKGKERAVE</sequence>
<feature type="domain" description="C2H2-type" evidence="4">
    <location>
        <begin position="486"/>
        <end position="510"/>
    </location>
</feature>
<gene>
    <name evidence="5" type="ORF">CC77DRAFT_89576</name>
</gene>
<dbReference type="PROSITE" id="PS00028">
    <property type="entry name" value="ZINC_FINGER_C2H2_1"/>
    <property type="match status" value="2"/>
</dbReference>
<evidence type="ECO:0000256" key="1">
    <source>
        <dbReference type="PROSITE-ProRule" id="PRU00042"/>
    </source>
</evidence>
<dbReference type="PROSITE" id="PS50157">
    <property type="entry name" value="ZINC_FINGER_C2H2_2"/>
    <property type="match status" value="2"/>
</dbReference>
<keyword evidence="3" id="KW-0812">Transmembrane</keyword>
<keyword evidence="1" id="KW-0862">Zinc</keyword>
<evidence type="ECO:0000256" key="3">
    <source>
        <dbReference type="SAM" id="Phobius"/>
    </source>
</evidence>
<dbReference type="SMART" id="SM00355">
    <property type="entry name" value="ZnF_C2H2"/>
    <property type="match status" value="2"/>
</dbReference>
<protein>
    <recommendedName>
        <fullName evidence="4">C2H2-type domain-containing protein</fullName>
    </recommendedName>
</protein>
<keyword evidence="3" id="KW-1133">Transmembrane helix</keyword>
<evidence type="ECO:0000313" key="6">
    <source>
        <dbReference type="Proteomes" id="UP000077248"/>
    </source>
</evidence>
<feature type="domain" description="C2H2-type" evidence="4">
    <location>
        <begin position="459"/>
        <end position="482"/>
    </location>
</feature>
<dbReference type="EMBL" id="KV441478">
    <property type="protein sequence ID" value="OAG20889.1"/>
    <property type="molecule type" value="Genomic_DNA"/>
</dbReference>
<dbReference type="Gene3D" id="3.30.160.60">
    <property type="entry name" value="Classic Zinc Finger"/>
    <property type="match status" value="1"/>
</dbReference>
<reference evidence="5 6" key="1">
    <citation type="submission" date="2016-05" db="EMBL/GenBank/DDBJ databases">
        <title>Comparative analysis of secretome profiles of manganese(II)-oxidizing ascomycete fungi.</title>
        <authorList>
            <consortium name="DOE Joint Genome Institute"/>
            <person name="Zeiner C.A."/>
            <person name="Purvine S.O."/>
            <person name="Zink E.M."/>
            <person name="Wu S."/>
            <person name="Pasa-Tolic L."/>
            <person name="Chaput D.L."/>
            <person name="Haridas S."/>
            <person name="Grigoriev I.V."/>
            <person name="Santelli C.M."/>
            <person name="Hansel C.M."/>
        </authorList>
    </citation>
    <scope>NUCLEOTIDE SEQUENCE [LARGE SCALE GENOMIC DNA]</scope>
    <source>
        <strain evidence="5 6">SRC1lrK2f</strain>
    </source>
</reference>
<dbReference type="Proteomes" id="UP000077248">
    <property type="component" value="Unassembled WGS sequence"/>
</dbReference>
<dbReference type="KEGG" id="aalt:CC77DRAFT_89576"/>
<feature type="compositionally biased region" description="Basic and acidic residues" evidence="2">
    <location>
        <begin position="355"/>
        <end position="375"/>
    </location>
</feature>
<keyword evidence="3" id="KW-0472">Membrane</keyword>
<dbReference type="GeneID" id="29119122"/>
<feature type="transmembrane region" description="Helical" evidence="3">
    <location>
        <begin position="31"/>
        <end position="54"/>
    </location>
</feature>
<evidence type="ECO:0000313" key="5">
    <source>
        <dbReference type="EMBL" id="OAG20889.1"/>
    </source>
</evidence>